<evidence type="ECO:0000313" key="2">
    <source>
        <dbReference type="Proteomes" id="UP001162483"/>
    </source>
</evidence>
<protein>
    <submittedName>
        <fullName evidence="1">Uncharacterized protein</fullName>
    </submittedName>
</protein>
<sequence>MSLQKKKNPNMCTLIGLCESYSVYKWIYIYRHTYTLVMETISDL</sequence>
<reference evidence="1" key="1">
    <citation type="submission" date="2023-05" db="EMBL/GenBank/DDBJ databases">
        <authorList>
            <person name="Stuckert A."/>
        </authorList>
    </citation>
    <scope>NUCLEOTIDE SEQUENCE</scope>
</reference>
<dbReference type="EMBL" id="CATNWA010014706">
    <property type="protein sequence ID" value="CAI9574980.1"/>
    <property type="molecule type" value="Genomic_DNA"/>
</dbReference>
<keyword evidence="2" id="KW-1185">Reference proteome</keyword>
<accession>A0ABN9DT06</accession>
<organism evidence="1 2">
    <name type="scientific">Staurois parvus</name>
    <dbReference type="NCBI Taxonomy" id="386267"/>
    <lineage>
        <taxon>Eukaryota</taxon>
        <taxon>Metazoa</taxon>
        <taxon>Chordata</taxon>
        <taxon>Craniata</taxon>
        <taxon>Vertebrata</taxon>
        <taxon>Euteleostomi</taxon>
        <taxon>Amphibia</taxon>
        <taxon>Batrachia</taxon>
        <taxon>Anura</taxon>
        <taxon>Neobatrachia</taxon>
        <taxon>Ranoidea</taxon>
        <taxon>Ranidae</taxon>
        <taxon>Staurois</taxon>
    </lineage>
</organism>
<evidence type="ECO:0000313" key="1">
    <source>
        <dbReference type="EMBL" id="CAI9574980.1"/>
    </source>
</evidence>
<comment type="caution">
    <text evidence="1">The sequence shown here is derived from an EMBL/GenBank/DDBJ whole genome shotgun (WGS) entry which is preliminary data.</text>
</comment>
<dbReference type="Proteomes" id="UP001162483">
    <property type="component" value="Unassembled WGS sequence"/>
</dbReference>
<name>A0ABN9DT06_9NEOB</name>
<gene>
    <name evidence="1" type="ORF">SPARVUS_LOCUS8073638</name>
</gene>
<proteinExistence type="predicted"/>